<evidence type="ECO:0000313" key="2">
    <source>
        <dbReference type="Proteomes" id="UP000310708"/>
    </source>
</evidence>
<proteinExistence type="predicted"/>
<gene>
    <name evidence="1" type="ORF">E3Q01_03588</name>
</gene>
<comment type="caution">
    <text evidence="1">The sequence shown here is derived from an EMBL/GenBank/DDBJ whole genome shotgun (WGS) entry which is preliminary data.</text>
</comment>
<organism evidence="1 2">
    <name type="scientific">Wallemia mellicola</name>
    <dbReference type="NCBI Taxonomy" id="1708541"/>
    <lineage>
        <taxon>Eukaryota</taxon>
        <taxon>Fungi</taxon>
        <taxon>Dikarya</taxon>
        <taxon>Basidiomycota</taxon>
        <taxon>Wallemiomycotina</taxon>
        <taxon>Wallemiomycetes</taxon>
        <taxon>Wallemiales</taxon>
        <taxon>Wallemiaceae</taxon>
        <taxon>Wallemia</taxon>
    </lineage>
</organism>
<dbReference type="AlphaFoldDB" id="A0A4T0NNN1"/>
<protein>
    <submittedName>
        <fullName evidence="1">Uncharacterized protein</fullName>
    </submittedName>
</protein>
<reference evidence="1 2" key="1">
    <citation type="submission" date="2019-03" db="EMBL/GenBank/DDBJ databases">
        <title>Sequencing 25 genomes of Wallemia mellicola.</title>
        <authorList>
            <person name="Gostincar C."/>
        </authorList>
    </citation>
    <scope>NUCLEOTIDE SEQUENCE [LARGE SCALE GENOMIC DNA]</scope>
    <source>
        <strain evidence="1 2">EXF-757</strain>
    </source>
</reference>
<name>A0A4T0NNN1_9BASI</name>
<dbReference type="Proteomes" id="UP000310708">
    <property type="component" value="Unassembled WGS sequence"/>
</dbReference>
<evidence type="ECO:0000313" key="1">
    <source>
        <dbReference type="EMBL" id="TIC63054.1"/>
    </source>
</evidence>
<accession>A0A4T0NNN1</accession>
<dbReference type="EMBL" id="SPRX01000055">
    <property type="protein sequence ID" value="TIC63054.1"/>
    <property type="molecule type" value="Genomic_DNA"/>
</dbReference>
<sequence length="163" mass="19108">MTADDEDFIVWEITDAHDFWNELSEYGHAPDDVTVLELDGRLKMFLRLCGQYHTIHRALAHMDYQTPDPHQLFVAYELLLRYGQSSDKFFKDCTSWRKLLPYWLDVIRNVQDGYFGEDDDGTGIAPIEIRLRYTVICLLYEISRAQKLSDEDLGMSSITKLIY</sequence>